<feature type="disulfide bond" evidence="15">
    <location>
        <begin position="4122"/>
        <end position="4131"/>
    </location>
</feature>
<dbReference type="PROSITE" id="PS50026">
    <property type="entry name" value="EGF_3"/>
    <property type="match status" value="4"/>
</dbReference>
<dbReference type="Ensembl" id="ENSELUT00000003234.3">
    <property type="protein sequence ID" value="ENSELUP00000009782.3"/>
    <property type="gene ID" value="ENSELUG00000011553.3"/>
</dbReference>
<evidence type="ECO:0000256" key="13">
    <source>
        <dbReference type="ARBA" id="ARBA00023180"/>
    </source>
</evidence>
<dbReference type="PROSITE" id="PS00010">
    <property type="entry name" value="ASX_HYDROXYL"/>
    <property type="match status" value="1"/>
</dbReference>
<dbReference type="GO" id="GO:0009653">
    <property type="term" value="P:anatomical structure morphogenesis"/>
    <property type="evidence" value="ECO:0007669"/>
    <property type="project" value="UniProtKB-ARBA"/>
</dbReference>
<dbReference type="CDD" id="cd11304">
    <property type="entry name" value="Cadherin_repeat"/>
    <property type="match status" value="32"/>
</dbReference>
<feature type="domain" description="Cadherin" evidence="20">
    <location>
        <begin position="3230"/>
        <end position="3333"/>
    </location>
</feature>
<feature type="domain" description="Cadherin" evidence="20">
    <location>
        <begin position="2287"/>
        <end position="2393"/>
    </location>
</feature>
<dbReference type="InterPro" id="IPR020894">
    <property type="entry name" value="Cadherin_CS"/>
</dbReference>
<feature type="region of interest" description="Disordered" evidence="16">
    <location>
        <begin position="4305"/>
        <end position="4326"/>
    </location>
</feature>
<dbReference type="SUPFAM" id="SSF49899">
    <property type="entry name" value="Concanavalin A-like lectins/glucanases"/>
    <property type="match status" value="1"/>
</dbReference>
<keyword evidence="3" id="KW-1003">Cell membrane</keyword>
<dbReference type="SUPFAM" id="SSF57196">
    <property type="entry name" value="EGF/Laminin"/>
    <property type="match status" value="4"/>
</dbReference>
<evidence type="ECO:0000256" key="6">
    <source>
        <dbReference type="ARBA" id="ARBA00022729"/>
    </source>
</evidence>
<feature type="domain" description="Cadherin" evidence="20">
    <location>
        <begin position="455"/>
        <end position="561"/>
    </location>
</feature>
<dbReference type="Pfam" id="PF02210">
    <property type="entry name" value="Laminin_G_2"/>
    <property type="match status" value="1"/>
</dbReference>
<dbReference type="FunFam" id="2.10.25.10:FF:000173">
    <property type="entry name" value="Neurogenic locus notch protein 2"/>
    <property type="match status" value="1"/>
</dbReference>
<feature type="domain" description="Cadherin" evidence="20">
    <location>
        <begin position="2807"/>
        <end position="2921"/>
    </location>
</feature>
<dbReference type="FunFam" id="2.60.40.60:FF:000041">
    <property type="entry name" value="FAT atypical cadherin 1"/>
    <property type="match status" value="1"/>
</dbReference>
<dbReference type="FunFam" id="2.60.40.60:FF:000039">
    <property type="entry name" value="FAT atypical cadherin 3"/>
    <property type="match status" value="1"/>
</dbReference>
<dbReference type="Gene3D" id="2.10.25.10">
    <property type="entry name" value="Laminin"/>
    <property type="match status" value="4"/>
</dbReference>
<dbReference type="FunFam" id="2.60.40.60:FF:000071">
    <property type="entry name" value="FAT atypical cadherin 1"/>
    <property type="match status" value="1"/>
</dbReference>
<keyword evidence="22" id="KW-1185">Reference proteome</keyword>
<dbReference type="Pfam" id="PF00008">
    <property type="entry name" value="EGF"/>
    <property type="match status" value="1"/>
</dbReference>
<reference evidence="22" key="1">
    <citation type="journal article" date="2014" name="PLoS ONE">
        <title>The genome and linkage map of the northern pike (Esox lucius): conserved synteny revealed between the salmonid sister group and the Neoteleostei.</title>
        <authorList>
            <person name="Rondeau E.B."/>
            <person name="Minkley D.R."/>
            <person name="Leong J.S."/>
            <person name="Messmer A.M."/>
            <person name="Jantzen J.R."/>
            <person name="von Schalburg K.R."/>
            <person name="Lemon C."/>
            <person name="Bird N.H."/>
            <person name="Koop B.F."/>
        </authorList>
    </citation>
    <scope>NUCLEOTIDE SEQUENCE</scope>
</reference>
<evidence type="ECO:0000256" key="7">
    <source>
        <dbReference type="ARBA" id="ARBA00022737"/>
    </source>
</evidence>
<feature type="domain" description="Cadherin" evidence="20">
    <location>
        <begin position="1132"/>
        <end position="1237"/>
    </location>
</feature>
<dbReference type="InterPro" id="IPR018097">
    <property type="entry name" value="EGF_Ca-bd_CS"/>
</dbReference>
<feature type="disulfide bond" evidence="15">
    <location>
        <begin position="4163"/>
        <end position="4172"/>
    </location>
</feature>
<dbReference type="PANTHER" id="PTHR24026">
    <property type="entry name" value="FAT ATYPICAL CADHERIN-RELATED"/>
    <property type="match status" value="1"/>
</dbReference>
<dbReference type="FunFam" id="2.60.40.60:FF:000052">
    <property type="entry name" value="FAT atypical cadherin 1"/>
    <property type="match status" value="1"/>
</dbReference>
<reference evidence="21" key="4">
    <citation type="submission" date="2025-09" db="UniProtKB">
        <authorList>
            <consortium name="Ensembl"/>
        </authorList>
    </citation>
    <scope>IDENTIFICATION</scope>
</reference>
<feature type="domain" description="Cadherin" evidence="20">
    <location>
        <begin position="2718"/>
        <end position="2806"/>
    </location>
</feature>
<dbReference type="FunFam" id="2.60.40.60:FF:000032">
    <property type="entry name" value="FAT atypical cadherin 1"/>
    <property type="match status" value="1"/>
</dbReference>
<dbReference type="FunFam" id="2.60.40.60:FF:000275">
    <property type="entry name" value="Si:dkey-30k22.7"/>
    <property type="match status" value="1"/>
</dbReference>
<feature type="domain" description="Cadherin" evidence="20">
    <location>
        <begin position="3023"/>
        <end position="3124"/>
    </location>
</feature>
<feature type="domain" description="EGF-like" evidence="19">
    <location>
        <begin position="4020"/>
        <end position="4057"/>
    </location>
</feature>
<feature type="domain" description="Cadherin" evidence="20">
    <location>
        <begin position="21"/>
        <end position="135"/>
    </location>
</feature>
<dbReference type="SMART" id="SM00112">
    <property type="entry name" value="CA"/>
    <property type="match status" value="34"/>
</dbReference>
<dbReference type="FunFam" id="2.60.40.60:FF:000013">
    <property type="entry name" value="Cadherin EGF LAG seven-pass G-type receptor"/>
    <property type="match status" value="3"/>
</dbReference>
<feature type="domain" description="EGF-like" evidence="19">
    <location>
        <begin position="4096"/>
        <end position="4132"/>
    </location>
</feature>
<feature type="disulfide bond" evidence="15">
    <location>
        <begin position="4085"/>
        <end position="4094"/>
    </location>
</feature>
<dbReference type="Gene3D" id="2.60.120.200">
    <property type="match status" value="1"/>
</dbReference>
<dbReference type="Pfam" id="PF00028">
    <property type="entry name" value="Cadherin"/>
    <property type="match status" value="28"/>
</dbReference>
<feature type="domain" description="EGF-like" evidence="19">
    <location>
        <begin position="4059"/>
        <end position="4095"/>
    </location>
</feature>
<feature type="domain" description="Cadherin" evidence="20">
    <location>
        <begin position="2917"/>
        <end position="3022"/>
    </location>
</feature>
<keyword evidence="5 17" id="KW-0812">Transmembrane</keyword>
<feature type="domain" description="Cadherin" evidence="20">
    <location>
        <begin position="2186"/>
        <end position="2286"/>
    </location>
</feature>
<feature type="domain" description="Cadherin" evidence="20">
    <location>
        <begin position="3439"/>
        <end position="3543"/>
    </location>
</feature>
<evidence type="ECO:0000256" key="2">
    <source>
        <dbReference type="ARBA" id="ARBA00004479"/>
    </source>
</evidence>
<evidence type="ECO:0000313" key="21">
    <source>
        <dbReference type="Ensembl" id="ENSELUP00000009782.3"/>
    </source>
</evidence>
<feature type="domain" description="Cadherin" evidence="20">
    <location>
        <begin position="920"/>
        <end position="1026"/>
    </location>
</feature>
<dbReference type="FunFam" id="2.60.40.60:FF:000015">
    <property type="entry name" value="FAT atypical cadherin 1"/>
    <property type="match status" value="1"/>
</dbReference>
<evidence type="ECO:0000256" key="14">
    <source>
        <dbReference type="PROSITE-ProRule" id="PRU00043"/>
    </source>
</evidence>
<dbReference type="InterPro" id="IPR000742">
    <property type="entry name" value="EGF"/>
</dbReference>
<comment type="caution">
    <text evidence="15">Lacks conserved residue(s) required for the propagation of feature annotation.</text>
</comment>
<evidence type="ECO:0000256" key="17">
    <source>
        <dbReference type="SAM" id="Phobius"/>
    </source>
</evidence>
<dbReference type="FunFam" id="2.60.40.60:FF:000037">
    <property type="entry name" value="FAT atypical cadherin 1"/>
    <property type="match status" value="1"/>
</dbReference>
<evidence type="ECO:0000256" key="3">
    <source>
        <dbReference type="ARBA" id="ARBA00022475"/>
    </source>
</evidence>
<feature type="domain" description="Cadherin" evidence="20">
    <location>
        <begin position="815"/>
        <end position="919"/>
    </location>
</feature>
<evidence type="ECO:0000256" key="5">
    <source>
        <dbReference type="ARBA" id="ARBA00022692"/>
    </source>
</evidence>
<feature type="domain" description="Cadherin" evidence="20">
    <location>
        <begin position="3334"/>
        <end position="3438"/>
    </location>
</feature>
<evidence type="ECO:0000259" key="19">
    <source>
        <dbReference type="PROSITE" id="PS50026"/>
    </source>
</evidence>
<dbReference type="InterPro" id="IPR015919">
    <property type="entry name" value="Cadherin-like_sf"/>
</dbReference>
<dbReference type="GO" id="GO:0005886">
    <property type="term" value="C:plasma membrane"/>
    <property type="evidence" value="ECO:0007669"/>
    <property type="project" value="UniProtKB-SubCell"/>
</dbReference>
<evidence type="ECO:0000256" key="11">
    <source>
        <dbReference type="ARBA" id="ARBA00023136"/>
    </source>
</evidence>
<dbReference type="PROSITE" id="PS50025">
    <property type="entry name" value="LAM_G_DOMAIN"/>
    <property type="match status" value="1"/>
</dbReference>
<evidence type="ECO:0000256" key="1">
    <source>
        <dbReference type="ARBA" id="ARBA00004162"/>
    </source>
</evidence>
<protein>
    <submittedName>
        <fullName evidence="21">FAT atypical cadherin 1b</fullName>
    </submittedName>
</protein>
<feature type="domain" description="Cadherin" evidence="20">
    <location>
        <begin position="136"/>
        <end position="245"/>
    </location>
</feature>
<dbReference type="PANTHER" id="PTHR24026:SF136">
    <property type="entry name" value="PROTOCADHERIN-23"/>
    <property type="match status" value="1"/>
</dbReference>
<dbReference type="FunFam" id="2.60.40.60:FF:000021">
    <property type="entry name" value="FAT atypical cadherin 1"/>
    <property type="match status" value="2"/>
</dbReference>
<evidence type="ECO:0000256" key="10">
    <source>
        <dbReference type="ARBA" id="ARBA00022989"/>
    </source>
</evidence>
<comment type="subcellular location">
    <subcellularLocation>
        <location evidence="1">Cell membrane</location>
        <topology evidence="1">Single-pass membrane protein</topology>
    </subcellularLocation>
    <subcellularLocation>
        <location evidence="2">Membrane</location>
        <topology evidence="2">Single-pass type I membrane protein</topology>
    </subcellularLocation>
</comment>
<feature type="domain" description="Cadherin" evidence="20">
    <location>
        <begin position="1669"/>
        <end position="1766"/>
    </location>
</feature>
<dbReference type="FunFam" id="2.10.25.10:FF:000057">
    <property type="entry name" value="protocadherin Fat 1 isoform X2"/>
    <property type="match status" value="1"/>
</dbReference>
<dbReference type="InterPro" id="IPR001881">
    <property type="entry name" value="EGF-like_Ca-bd_dom"/>
</dbReference>
<feature type="domain" description="Cadherin" evidence="20">
    <location>
        <begin position="2085"/>
        <end position="2185"/>
    </location>
</feature>
<dbReference type="PROSITE" id="PS00022">
    <property type="entry name" value="EGF_1"/>
    <property type="match status" value="4"/>
</dbReference>
<feature type="domain" description="Cadherin" evidence="20">
    <location>
        <begin position="1360"/>
        <end position="1457"/>
    </location>
</feature>
<evidence type="ECO:0000256" key="4">
    <source>
        <dbReference type="ARBA" id="ARBA00022536"/>
    </source>
</evidence>
<dbReference type="FunFam" id="2.60.40.60:FF:000024">
    <property type="entry name" value="FAT atypical cadherin 3"/>
    <property type="match status" value="1"/>
</dbReference>
<keyword evidence="7" id="KW-0677">Repeat</keyword>
<feature type="domain" description="Laminin G" evidence="18">
    <location>
        <begin position="3827"/>
        <end position="4015"/>
    </location>
</feature>
<feature type="domain" description="Cadherin" evidence="20">
    <location>
        <begin position="1564"/>
        <end position="1668"/>
    </location>
</feature>
<feature type="compositionally biased region" description="Basic and acidic residues" evidence="16">
    <location>
        <begin position="1248"/>
        <end position="1259"/>
    </location>
</feature>
<dbReference type="FunFam" id="2.60.40.60:FF:000065">
    <property type="entry name" value="FAT atypical cadherin 1"/>
    <property type="match status" value="1"/>
</dbReference>
<feature type="domain" description="EGF-like" evidence="19">
    <location>
        <begin position="4134"/>
        <end position="4173"/>
    </location>
</feature>
<dbReference type="InterPro" id="IPR000152">
    <property type="entry name" value="EGF-type_Asp/Asn_hydroxyl_site"/>
</dbReference>
<feature type="region of interest" description="Disordered" evidence="16">
    <location>
        <begin position="4487"/>
        <end position="4531"/>
    </location>
</feature>
<feature type="domain" description="Cadherin" evidence="20">
    <location>
        <begin position="1034"/>
        <end position="1136"/>
    </location>
</feature>
<reference evidence="21" key="2">
    <citation type="submission" date="2020-02" db="EMBL/GenBank/DDBJ databases">
        <title>Esox lucius (northern pike) genome, fEsoLuc1, primary haplotype.</title>
        <authorList>
            <person name="Myers G."/>
            <person name="Karagic N."/>
            <person name="Meyer A."/>
            <person name="Pippel M."/>
            <person name="Reichard M."/>
            <person name="Winkler S."/>
            <person name="Tracey A."/>
            <person name="Sims Y."/>
            <person name="Howe K."/>
            <person name="Rhie A."/>
            <person name="Formenti G."/>
            <person name="Durbin R."/>
            <person name="Fedrigo O."/>
            <person name="Jarvis E.D."/>
        </authorList>
    </citation>
    <scope>NUCLEOTIDE SEQUENCE [LARGE SCALE GENOMIC DNA]</scope>
</reference>
<dbReference type="FunFam" id="2.60.40.60:FF:000089">
    <property type="entry name" value="FAT atypical cadherin 1"/>
    <property type="match status" value="1"/>
</dbReference>
<dbReference type="GeneTree" id="ENSGT00940000157733"/>
<keyword evidence="4 15" id="KW-0245">EGF-like domain</keyword>
<dbReference type="FunFam" id="2.60.40.60:FF:000020">
    <property type="entry name" value="Dachsous cadherin-related 1b"/>
    <property type="match status" value="2"/>
</dbReference>
<feature type="domain" description="Cadherin" evidence="20">
    <location>
        <begin position="1767"/>
        <end position="1880"/>
    </location>
</feature>
<dbReference type="PROSITE" id="PS01186">
    <property type="entry name" value="EGF_2"/>
    <property type="match status" value="2"/>
</dbReference>
<dbReference type="InterPro" id="IPR049883">
    <property type="entry name" value="NOTCH1_EGF-like"/>
</dbReference>
<feature type="domain" description="Cadherin" evidence="20">
    <location>
        <begin position="1881"/>
        <end position="1980"/>
    </location>
</feature>
<dbReference type="PROSITE" id="PS50268">
    <property type="entry name" value="CADHERIN_2"/>
    <property type="match status" value="32"/>
</dbReference>
<dbReference type="InterPro" id="IPR013320">
    <property type="entry name" value="ConA-like_dom_sf"/>
</dbReference>
<dbReference type="FunFam" id="2.60.40.60:FF:000058">
    <property type="entry name" value="FAT atypical cadherin 3"/>
    <property type="match status" value="1"/>
</dbReference>
<dbReference type="PRINTS" id="PR00205">
    <property type="entry name" value="CADHERIN"/>
</dbReference>
<organism evidence="21 22">
    <name type="scientific">Esox lucius</name>
    <name type="common">Northern pike</name>
    <dbReference type="NCBI Taxonomy" id="8010"/>
    <lineage>
        <taxon>Eukaryota</taxon>
        <taxon>Metazoa</taxon>
        <taxon>Chordata</taxon>
        <taxon>Craniata</taxon>
        <taxon>Vertebrata</taxon>
        <taxon>Euteleostomi</taxon>
        <taxon>Actinopterygii</taxon>
        <taxon>Neopterygii</taxon>
        <taxon>Teleostei</taxon>
        <taxon>Protacanthopterygii</taxon>
        <taxon>Esociformes</taxon>
        <taxon>Esocidae</taxon>
        <taxon>Esox</taxon>
    </lineage>
</organism>
<dbReference type="FunFam" id="2.60.40.60:FF:000066">
    <property type="entry name" value="FAT atypical cadherin 1"/>
    <property type="match status" value="1"/>
</dbReference>
<evidence type="ECO:0000313" key="22">
    <source>
        <dbReference type="Proteomes" id="UP000265140"/>
    </source>
</evidence>
<evidence type="ECO:0000256" key="16">
    <source>
        <dbReference type="SAM" id="MobiDB-lite"/>
    </source>
</evidence>
<feature type="domain" description="Cadherin" evidence="20">
    <location>
        <begin position="1269"/>
        <end position="1358"/>
    </location>
</feature>
<dbReference type="FunFam" id="2.60.40.60:FF:000059">
    <property type="entry name" value="FAT atypical cadherin 3"/>
    <property type="match status" value="1"/>
</dbReference>
<evidence type="ECO:0000259" key="20">
    <source>
        <dbReference type="PROSITE" id="PS50268"/>
    </source>
</evidence>
<dbReference type="SMART" id="SM00181">
    <property type="entry name" value="EGF"/>
    <property type="match status" value="5"/>
</dbReference>
<keyword evidence="10 17" id="KW-1133">Transmembrane helix</keyword>
<feature type="domain" description="Cadherin" evidence="20">
    <location>
        <begin position="562"/>
        <end position="657"/>
    </location>
</feature>
<dbReference type="SMART" id="SM00282">
    <property type="entry name" value="LamG"/>
    <property type="match status" value="1"/>
</dbReference>
<dbReference type="FunFam" id="2.60.40.60:FF:000053">
    <property type="entry name" value="FAT atypical cadherin 3"/>
    <property type="match status" value="1"/>
</dbReference>
<keyword evidence="13" id="KW-0325">Glycoprotein</keyword>
<dbReference type="Bgee" id="ENSELUG00000011553">
    <property type="expression patterns" value="Expressed in camera-type eye"/>
</dbReference>
<dbReference type="FunFam" id="2.60.40.60:FF:000033">
    <property type="entry name" value="FAT atypical cadherin 1"/>
    <property type="match status" value="1"/>
</dbReference>
<feature type="domain" description="Cadherin" evidence="20">
    <location>
        <begin position="1981"/>
        <end position="2084"/>
    </location>
</feature>
<dbReference type="CDD" id="cd00110">
    <property type="entry name" value="LamG"/>
    <property type="match status" value="1"/>
</dbReference>
<evidence type="ECO:0000256" key="12">
    <source>
        <dbReference type="ARBA" id="ARBA00023157"/>
    </source>
</evidence>
<feature type="transmembrane region" description="Helical" evidence="17">
    <location>
        <begin position="4194"/>
        <end position="4214"/>
    </location>
</feature>
<evidence type="ECO:0000256" key="8">
    <source>
        <dbReference type="ARBA" id="ARBA00022837"/>
    </source>
</evidence>
<feature type="domain" description="Cadherin" evidence="20">
    <location>
        <begin position="3125"/>
        <end position="3229"/>
    </location>
</feature>
<feature type="compositionally biased region" description="Low complexity" evidence="16">
    <location>
        <begin position="4307"/>
        <end position="4318"/>
    </location>
</feature>
<dbReference type="FunFam" id="2.60.40.60:FF:000051">
    <property type="entry name" value="FAT atypical cadherin 1"/>
    <property type="match status" value="1"/>
</dbReference>
<reference evidence="21" key="3">
    <citation type="submission" date="2025-08" db="UniProtKB">
        <authorList>
            <consortium name="Ensembl"/>
        </authorList>
    </citation>
    <scope>IDENTIFICATION</scope>
</reference>
<feature type="domain" description="Cadherin" evidence="20">
    <location>
        <begin position="710"/>
        <end position="814"/>
    </location>
</feature>
<feature type="domain" description="Cadherin" evidence="20">
    <location>
        <begin position="2600"/>
        <end position="2702"/>
    </location>
</feature>
<dbReference type="Pfam" id="PF07645">
    <property type="entry name" value="EGF_CA"/>
    <property type="match status" value="1"/>
</dbReference>
<keyword evidence="9" id="KW-0130">Cell adhesion</keyword>
<dbReference type="PROSITE" id="PS01187">
    <property type="entry name" value="EGF_CA"/>
    <property type="match status" value="1"/>
</dbReference>
<dbReference type="GO" id="GO:0005509">
    <property type="term" value="F:calcium ion binding"/>
    <property type="evidence" value="ECO:0007669"/>
    <property type="project" value="UniProtKB-UniRule"/>
</dbReference>
<evidence type="ECO:0000256" key="9">
    <source>
        <dbReference type="ARBA" id="ARBA00022889"/>
    </source>
</evidence>
<evidence type="ECO:0000256" key="15">
    <source>
        <dbReference type="PROSITE-ProRule" id="PRU00076"/>
    </source>
</evidence>
<dbReference type="FunFam" id="2.60.40.60:FF:000064">
    <property type="entry name" value="FAT atypical cadherin 1"/>
    <property type="match status" value="1"/>
</dbReference>
<dbReference type="SMART" id="SM00179">
    <property type="entry name" value="EGF_CA"/>
    <property type="match status" value="3"/>
</dbReference>
<proteinExistence type="predicted"/>
<name>A0A3P8XZE5_ESOLU</name>
<dbReference type="FunFam" id="2.60.40.60:FF:000084">
    <property type="entry name" value="FAT atypical cadherin 3"/>
    <property type="match status" value="1"/>
</dbReference>
<dbReference type="FunFam" id="2.60.40.60:FF:000067">
    <property type="entry name" value="FAT atypical cadherin 1"/>
    <property type="match status" value="1"/>
</dbReference>
<dbReference type="PROSITE" id="PS00232">
    <property type="entry name" value="CADHERIN_1"/>
    <property type="match status" value="13"/>
</dbReference>
<feature type="region of interest" description="Disordered" evidence="16">
    <location>
        <begin position="4401"/>
        <end position="4420"/>
    </location>
</feature>
<feature type="disulfide bond" evidence="15">
    <location>
        <begin position="4047"/>
        <end position="4056"/>
    </location>
</feature>
<feature type="domain" description="Cadherin" evidence="20">
    <location>
        <begin position="2496"/>
        <end position="2599"/>
    </location>
</feature>
<dbReference type="FunFam" id="2.60.40.60:FF:000080">
    <property type="entry name" value="FAT atypical cadherin 1"/>
    <property type="match status" value="1"/>
</dbReference>
<dbReference type="Gene3D" id="2.60.40.60">
    <property type="entry name" value="Cadherins"/>
    <property type="match status" value="33"/>
</dbReference>
<dbReference type="GO" id="GO:0007156">
    <property type="term" value="P:homophilic cell adhesion via plasma membrane adhesion molecules"/>
    <property type="evidence" value="ECO:0007669"/>
    <property type="project" value="InterPro"/>
</dbReference>
<feature type="domain" description="Cadherin" evidence="20">
    <location>
        <begin position="1458"/>
        <end position="1563"/>
    </location>
</feature>
<dbReference type="InterPro" id="IPR002126">
    <property type="entry name" value="Cadherin-like_dom"/>
</dbReference>
<dbReference type="Proteomes" id="UP000265140">
    <property type="component" value="Chromosome 4"/>
</dbReference>
<dbReference type="CDD" id="cd00054">
    <property type="entry name" value="EGF_CA"/>
    <property type="match status" value="4"/>
</dbReference>
<keyword evidence="8 14" id="KW-0106">Calcium</keyword>
<dbReference type="InterPro" id="IPR001791">
    <property type="entry name" value="Laminin_G"/>
</dbReference>
<dbReference type="FunFam" id="2.60.40.60:FF:000161">
    <property type="entry name" value="FAT atypical cadherin 1"/>
    <property type="match status" value="1"/>
</dbReference>
<feature type="region of interest" description="Disordered" evidence="16">
    <location>
        <begin position="1248"/>
        <end position="1270"/>
    </location>
</feature>
<dbReference type="FunFam" id="2.60.40.60:FF:000061">
    <property type="entry name" value="FAT atypical cadherin 3"/>
    <property type="match status" value="1"/>
</dbReference>
<dbReference type="SUPFAM" id="SSF49313">
    <property type="entry name" value="Cadherin-like"/>
    <property type="match status" value="33"/>
</dbReference>
<feature type="domain" description="Cadherin" evidence="20">
    <location>
        <begin position="2394"/>
        <end position="2495"/>
    </location>
</feature>
<accession>A0A3P8XZE5</accession>
<dbReference type="FunFam" id="2.10.25.10:FF:000154">
    <property type="entry name" value="FAT atypical cadherin 1"/>
    <property type="match status" value="1"/>
</dbReference>
<dbReference type="FunFam" id="2.60.40.60:FF:000026">
    <property type="entry name" value="FAT atypical cadherin 1"/>
    <property type="match status" value="2"/>
</dbReference>
<evidence type="ECO:0000259" key="18">
    <source>
        <dbReference type="PROSITE" id="PS50025"/>
    </source>
</evidence>
<keyword evidence="12 15" id="KW-1015">Disulfide bond</keyword>
<keyword evidence="6" id="KW-0732">Signal</keyword>
<sequence length="4531" mass="496141">LINHSVGRRIHGKQTPLFQFTQTVYNTTIYENSAAKSYVECPIKMGIYITDQPWDIQYKIESGDGVALFKAEEYVLGDFSFLRIRTKGGISAVLNREVKEHYSMTVKALQRSTNAVTQTRVQVRVLDTNDLRPLFSRTSYSVSVPENAAIRTTIVRVTATDADIGTNGEYYFSLRGERTDMFAIHPTSGVITLMGKLHYAEQKLFEMDVLAVDRGRKLYESSESLISTARLIVSVLHANEHAPILTAVPLVPSKTDTDPIYALVTVGDNDQGSSGEIASLSIVAGDPLRQFRTVRRSPGGKEYSIKAIKDVDWDSCVFGCNLTLQAKDKGSPPKFSSAVVVRVRPTHVDVRAPSFQESVYRINLTEFAPPNTSVVVVRATPYHPMLKYSLKYPKIQKETLPFDINSNTGLITTTAALQADYASQYEFEVIINQGKASTRVVVEVLDMNNNAPVFQEPAYKGSVDENVPVGTSLLTVSASDLDDGENGFVTYAIVSVNTPQPFTVDYFTGVISTARELDYEQMPRVYNLRVRASDRGSPFCREVEATVAIALNNINDNEPLFEKIDCEVNVPRYYRVGEQIISLSAIDVDDMEVVQYVITGGNSLGLFDLAPDTGVLSLTLALHDGDAARLTFHSLEIVASDGEISSKPMFVNITVLSGSGAIVERCVDTGVVGRLAEKLLFATKLNSQREPEDHFEDVHSINNYSPQFVDSAPNIIDVKEDLPVGTRIAHLSAVDADCGFSGTLMFVISGGNVESRFMIEMDTGWLKILESLDRETTDQYTLNITVFDLGKPQGSASHVLQITVLDSNDNSPHFLQSSYSLSIREDTDVGTAVIQVDATDKDSGANGIIRYSFMAKSDHFAIDEQTGVVMVKSPLDRELNPTISLKVVACDQAEHEPRMISTVSLKVVLEDVNDNPPVFFPLHHRVKVREDLPVGTVVVWLQAHDPDHGQYGQLRFSLLVDGDGDFDIDKTNGAVRISRNLDFERRQVYNLTAQVKDKGKPESLYSTCFIEFYIVDVDENLHQPQFASFVDKGSVREDAPIGTSVMTVTAQDNDRQRAGEISYSVRGGSGLGVFTINEESGVIQTQELLDHETTSGYWLTIYATDLGVVPQSSFVEVYIEVEDINDNAPHTSEPVYYPEVMENSPKDVSVIQMEATDPDSGNSQQLSYKITGGNPQGFFSIDHQTGLVTTTSRKLDREQQEEHTLEITVTDKGVPARSTAVRVVVRVQDENDNTPQFLEKLSKIQLPERDRDRSERDILETGGPTDGRGEPIYRVIASDRDTGPNSELTYTIEEGDEQGRFFIEPKTGHVSSREVVSAGQYDILTIKVVDNGRPQRSSTCRLHIEWIEKPEPSSEPLVFTETSLSFSVMETDPVAHMVGVISTQPMDRPVWFKITGGNSDSQFDVSKGSGTLILAEPLHAEPKTNYSLTVEATDGTRSISTQVFVKVIDTNNHRPEFSRLRYEVHIPEDTAPETCILQLRATDKDDWNKLSFTLLSSTDPSSQGRFRLEPGTGKLYTVHPLDHEVMKRHTLTVMVRDEGVPVKRNLARVIVHVEDINDNPPWFTGPPYSGQVLGSASVGSSVLQVSALDRDKGSNAEIRYSIESGNEGKLFAIDPVLGTIKVVKKLDDEDKRQFELAVKASDRGEPPLSVVTTVCIAVTTPDNARPRFPQEEISAVISETAPVGSLVILVSASSPSSVLYQIREGNINSAFDINPNSGAVVIQRLLDYETVSSYRLRVQATNMADMVCYATVLVHLRDENDNNPVLTRTEYRGVVSESAPVNTMVLTSENSPLVIQATDSDSDLNGRLVYHIVEPYALDYFAIDTSTGAIHTVAGLDYEQRSEFNFTVQVHDSGKPQRFAESIARVAIHVTDVNDCPPKFSQDLFETSVVVPTYTGVKVISLHATDEDLRAGSKLMFSITDGNIGGKFMIDSTSGVILVQNPNHLRNRYTLTVRVSDGRFSKTALVKVTVRENKNSDLKFTQDVYTASVPENTSERKTLAVLTAVAARNKVKKPLFYTILNPQGRFEIGHTSGVLFTTGVPFDREEQDTFEVVVEVTKEERSSGVSHAVVVVTVEDLNDNEPVFMGLPYSVLVPLHSEVGQALRQVTTVDKDTGRNAEIMYQLKEDQGYFQISPSGDISLKRTIHPKDVDAGFAIVVVAKDSGETALSSTVVVEVTVLNKAVPVFEKSFYSIVIPEDVPLDTSVVQILANCSEGLKSVYSIAEGDPFDQFSISLITGVLRVIQPLDYESHPAYRLSVRATDSLTGAHSEVYVDVILEDVNDQAPTFKESLYEADVSESLAVDSPVVQVSAIDSDSGSNKVLFYQLVEEGGGASDHFSIDRDSGLIRISATLDYEVEPRHRLVVRAVDGGIPALSTEVPVIISLTDINDNPPMFTQSLYEATVSQLAPGGHFVARVRASDADLSDTDRLEYSLLSGNEDHSFTIDRRSGEIITSNHSRLDAKPFYRLSVSVSDGVYRTLSKVQVAVISSNLHNPFFSSNDGIVELLENSPVGTLVSQVTATDEDPGVYGEVTYYIVNDNAKDRFTISEHGEIFTVENLDRENVIDRLVSISLMAIDGGGKLGFTSLNVILTDVNDNYPQFGQVEYAVSIPQGLREGTVIVRVAAVDADEGSNADITYTLESEVGGFNIDPLSGDIITVENLMASTSDLFSFYVRATDGGKPPKQSVVPVYIRLLPKDVVVPKFQLQQSLSFSEDLPIGSEIDIFIGSEQPLIYNLVKGKTPESNQVEVFIVNTDSGKLKLAKRLDFETTKWYLLTLQAQSNLDPSDVITTANLHIQIQDVNDNSPQFESDTYRSFVVENLPKGTTVIQVRATDLDSGMNGKVSYNLDQKQNTVEVLGLFAVDEESGWVTTLKDLDWEKQDRYSVVVLATDRGPDGRLNATAIVEVNVVDVNDSPLHFVEDVFRGSVSEDIPVPSRAIAILRTTARDPQDLNKQTYCFITGGDPEGQFGLESSQGEWTVVVRRALDREKRDSYCLNVTATDGMSVTSATVEISVLDTNDNSPVCERHLYTQTVSEDTPEGRLILWVSATDADIQSNAQISYTLSGDGADYFSLDTDTGELRTLLPLDREERDAYSLVVRAEDGGQRYCQADVVITVGDVNDNAPEFTADPYTASVFENTQIGTYVAQTQAKDLDAGKNSKVLYSFEDSANGQFSIQRQSGLISLAQPLAKGAQPGYTLRVRATDQGTLRRLSSICSVIVSVLSTNDRPPTFQKRDYGVTVAEDVTVGTPVIRVYAASGDPKVPSDITYSIVNGNEHGMFSINPHTGDIFVIKVLDYEAYHVHYLTVCASANGTGRSDVATVAVYLTDVNDNSPVFSQEVYSAVIGEDIDVGLTVVAVMANDIDGSSNNHIHFSIAKGNQGGHFTIDAVNGEVKVILPLDREKVSAYTLTVRASDSGNPPRSSSALIHINVSDVNDNAPVFSQADYNLVIQENVLVGTSVLQLTVTDRDASHNGAPFSFTILGGDEEGSFMIDPQGTLRTTRRLDHTVKDLYTLHTQVLDSGRPPIQASTLITIRVIQESLHPPAVSPLDILISTPGEVYPGGVLGQIHATDQDLYDALTYHLQADTADTPFSLSSSDGRLVTRPGRSLRLGRYLLNVTVSDGRFIASTNVSVHVRQVTRRVLERSVAVRLASVAPEEFIGEHWRAFLRVLHAVAAVRRSEIQLVSLQPAEPPGSLDVLLALERSNSKDGLLLLKLNASVGAIQEATGLSIIRVFRKLCAGMNCPARLCSEMVSLNQNSLTTYSTARFSIITPTHHRSAVCLCKGGECPVLMKTCEGKPCPEGLNCVANQREGGFSCVCPPDKLAGCPGSHSLWFSGKGYIRYRLMENRYRDEMKLSLRLRTLSQHGTVMSARGTDYSILQIVAGRLQYQFDCGSGPGLISIHSAQVSDGQWHTVSLQMDGNYAKLVLDQFHTASGTAPGTLCTLNLDGSLFLGGVSEFDQQRAALTALQDFPVPHGHDLQGCMEAVRFNGHELTLGQETHAQAYAIVEEVVGVTAGCGATIPVSDCSSEPCVNGGTCSSLPHGGFVCKCTALFSGPRCEVAASPCSSNPCLYGGTCVLDNHKFFCQCRGQYSGPRCEVGPYCKYNPCKNKGRCIDSLDGAVCECEPGFQGERCLGDVDECMQKTESPCFNGGVCVNTYGAFNCSCVQGFAGPQCELDVVDKKELQSTSWSIRLEELLGLAMFLVIIFGLALLFVAVQKRAKQDESDEDEPSQGVQVNLDVPPEVPVRPVSYTPSYPRDSQPDLNGGFCEGPELVQPTDYCPFIPEPDPVPILRRGLAVCSVAPILPRRPTSTSPSDADSTQKPVSVYPIDGEKPAVDWRLALNCKSCGSTYSTVHWDPVLLGYHWDTSDWMLYGSVRHPVDQEVLQWRCMERHVPPCTDPDLLKPGYYEGGPDTEKVSSPPADLDQVPLSPLLGLSSGYDDTLLDIPGHPNTHFTCSQQGQRNDQNHLYPIDRPIGYNPGVDMVQIGTNHDPFEIRGGQKHSSRSDLPGLGEGSEVRGQSNQPSCDAGLFPKP</sequence>
<feature type="domain" description="Cadherin" evidence="20">
    <location>
        <begin position="356"/>
        <end position="454"/>
    </location>
</feature>
<keyword evidence="11 17" id="KW-0472">Membrane</keyword>